<evidence type="ECO:0000256" key="1">
    <source>
        <dbReference type="SAM" id="MobiDB-lite"/>
    </source>
</evidence>
<accession>A0ABP0M3Y0</accession>
<evidence type="ECO:0000313" key="2">
    <source>
        <dbReference type="EMBL" id="CAK9045452.1"/>
    </source>
</evidence>
<feature type="region of interest" description="Disordered" evidence="1">
    <location>
        <begin position="16"/>
        <end position="64"/>
    </location>
</feature>
<dbReference type="EMBL" id="CAXAMM010019335">
    <property type="protein sequence ID" value="CAK9045452.1"/>
    <property type="molecule type" value="Genomic_DNA"/>
</dbReference>
<name>A0ABP0M3Y0_9DINO</name>
<feature type="compositionally biased region" description="Basic and acidic residues" evidence="1">
    <location>
        <begin position="18"/>
        <end position="30"/>
    </location>
</feature>
<comment type="caution">
    <text evidence="2">The sequence shown here is derived from an EMBL/GenBank/DDBJ whole genome shotgun (WGS) entry which is preliminary data.</text>
</comment>
<sequence length="64" mass="6668">MPAAHVDLILALATGTDAAEKAARSARRSDEEDPDATAFDAEEQEDRGPDAPGEDKAAEADDEA</sequence>
<feature type="compositionally biased region" description="Basic and acidic residues" evidence="1">
    <location>
        <begin position="46"/>
        <end position="64"/>
    </location>
</feature>
<evidence type="ECO:0000313" key="3">
    <source>
        <dbReference type="Proteomes" id="UP001642464"/>
    </source>
</evidence>
<reference evidence="2 3" key="1">
    <citation type="submission" date="2024-02" db="EMBL/GenBank/DDBJ databases">
        <authorList>
            <person name="Chen Y."/>
            <person name="Shah S."/>
            <person name="Dougan E. K."/>
            <person name="Thang M."/>
            <person name="Chan C."/>
        </authorList>
    </citation>
    <scope>NUCLEOTIDE SEQUENCE [LARGE SCALE GENOMIC DNA]</scope>
</reference>
<keyword evidence="3" id="KW-1185">Reference proteome</keyword>
<dbReference type="Proteomes" id="UP001642464">
    <property type="component" value="Unassembled WGS sequence"/>
</dbReference>
<feature type="compositionally biased region" description="Acidic residues" evidence="1">
    <location>
        <begin position="31"/>
        <end position="45"/>
    </location>
</feature>
<protein>
    <submittedName>
        <fullName evidence="2">Uncharacterized protein</fullName>
    </submittedName>
</protein>
<proteinExistence type="predicted"/>
<gene>
    <name evidence="2" type="ORF">SCF082_LOCUS25687</name>
</gene>
<organism evidence="2 3">
    <name type="scientific">Durusdinium trenchii</name>
    <dbReference type="NCBI Taxonomy" id="1381693"/>
    <lineage>
        <taxon>Eukaryota</taxon>
        <taxon>Sar</taxon>
        <taxon>Alveolata</taxon>
        <taxon>Dinophyceae</taxon>
        <taxon>Suessiales</taxon>
        <taxon>Symbiodiniaceae</taxon>
        <taxon>Durusdinium</taxon>
    </lineage>
</organism>